<sequence length="245" mass="27759">MISEMLVKTGRKLVDGYAPEGRDYWSARFWDRDEVERRPRLGDDLRRQKGILGSYIKEHAGDAERVVEFACGTGEFTAMAAKSTSATEILAIDISEHALDQARARVSHNGLVLRQGDFWNIDGVGTAQMVMCVDAIHHIGEVESVLRRLRSFVDDGGVLIGNLWTMDNYHDFQRSSHGKIPHFMRSSLFLLNAMVMKATGGRVRWASYRTQFMYSHEIKPMLSKIFSEVLAVEATEFHVAFACRK</sequence>
<dbReference type="CDD" id="cd02440">
    <property type="entry name" value="AdoMet_MTases"/>
    <property type="match status" value="1"/>
</dbReference>
<dbReference type="SUPFAM" id="SSF53335">
    <property type="entry name" value="S-adenosyl-L-methionine-dependent methyltransferases"/>
    <property type="match status" value="1"/>
</dbReference>
<comment type="caution">
    <text evidence="4">The sequence shown here is derived from an EMBL/GenBank/DDBJ whole genome shotgun (WGS) entry which is preliminary data.</text>
</comment>
<dbReference type="OrthoDB" id="323463at2"/>
<protein>
    <submittedName>
        <fullName evidence="4">Methyltransferase family protein</fullName>
    </submittedName>
</protein>
<organism evidence="4 5">
    <name type="scientific">Murinocardiopsis flavida</name>
    <dbReference type="NCBI Taxonomy" id="645275"/>
    <lineage>
        <taxon>Bacteria</taxon>
        <taxon>Bacillati</taxon>
        <taxon>Actinomycetota</taxon>
        <taxon>Actinomycetes</taxon>
        <taxon>Streptosporangiales</taxon>
        <taxon>Nocardiopsidaceae</taxon>
        <taxon>Murinocardiopsis</taxon>
    </lineage>
</organism>
<dbReference type="GO" id="GO:0032259">
    <property type="term" value="P:methylation"/>
    <property type="evidence" value="ECO:0007669"/>
    <property type="project" value="UniProtKB-KW"/>
</dbReference>
<feature type="domain" description="Methyltransferase" evidence="3">
    <location>
        <begin position="66"/>
        <end position="157"/>
    </location>
</feature>
<evidence type="ECO:0000256" key="2">
    <source>
        <dbReference type="ARBA" id="ARBA00022679"/>
    </source>
</evidence>
<evidence type="ECO:0000313" key="4">
    <source>
        <dbReference type="EMBL" id="PSL00528.1"/>
    </source>
</evidence>
<accession>A0A2P8DTJ0</accession>
<dbReference type="Pfam" id="PF13649">
    <property type="entry name" value="Methyltransf_25"/>
    <property type="match status" value="1"/>
</dbReference>
<dbReference type="Proteomes" id="UP000240542">
    <property type="component" value="Unassembled WGS sequence"/>
</dbReference>
<dbReference type="Gene3D" id="3.40.50.150">
    <property type="entry name" value="Vaccinia Virus protein VP39"/>
    <property type="match status" value="1"/>
</dbReference>
<name>A0A2P8DTJ0_9ACTN</name>
<dbReference type="RefSeq" id="WP_106580746.1">
    <property type="nucleotide sequence ID" value="NZ_PYGA01000001.1"/>
</dbReference>
<keyword evidence="5" id="KW-1185">Reference proteome</keyword>
<evidence type="ECO:0000313" key="5">
    <source>
        <dbReference type="Proteomes" id="UP000240542"/>
    </source>
</evidence>
<dbReference type="InterPro" id="IPR029063">
    <property type="entry name" value="SAM-dependent_MTases_sf"/>
</dbReference>
<dbReference type="AlphaFoldDB" id="A0A2P8DTJ0"/>
<proteinExistence type="predicted"/>
<dbReference type="GO" id="GO:0008168">
    <property type="term" value="F:methyltransferase activity"/>
    <property type="evidence" value="ECO:0007669"/>
    <property type="project" value="UniProtKB-KW"/>
</dbReference>
<keyword evidence="2 4" id="KW-0808">Transferase</keyword>
<keyword evidence="1 4" id="KW-0489">Methyltransferase</keyword>
<dbReference type="PANTHER" id="PTHR43861">
    <property type="entry name" value="TRANS-ACONITATE 2-METHYLTRANSFERASE-RELATED"/>
    <property type="match status" value="1"/>
</dbReference>
<dbReference type="EMBL" id="PYGA01000001">
    <property type="protein sequence ID" value="PSL00528.1"/>
    <property type="molecule type" value="Genomic_DNA"/>
</dbReference>
<reference evidence="4 5" key="1">
    <citation type="submission" date="2018-03" db="EMBL/GenBank/DDBJ databases">
        <title>Genomic Encyclopedia of Archaeal and Bacterial Type Strains, Phase II (KMG-II): from individual species to whole genera.</title>
        <authorList>
            <person name="Goeker M."/>
        </authorList>
    </citation>
    <scope>NUCLEOTIDE SEQUENCE [LARGE SCALE GENOMIC DNA]</scope>
    <source>
        <strain evidence="4 5">DSM 45312</strain>
    </source>
</reference>
<dbReference type="PANTHER" id="PTHR43861:SF1">
    <property type="entry name" value="TRANS-ACONITATE 2-METHYLTRANSFERASE"/>
    <property type="match status" value="1"/>
</dbReference>
<dbReference type="InterPro" id="IPR041698">
    <property type="entry name" value="Methyltransf_25"/>
</dbReference>
<gene>
    <name evidence="4" type="ORF">CLV63_1012</name>
</gene>
<evidence type="ECO:0000259" key="3">
    <source>
        <dbReference type="Pfam" id="PF13649"/>
    </source>
</evidence>
<evidence type="ECO:0000256" key="1">
    <source>
        <dbReference type="ARBA" id="ARBA00022603"/>
    </source>
</evidence>